<dbReference type="Proteomes" id="UP000596742">
    <property type="component" value="Unassembled WGS sequence"/>
</dbReference>
<dbReference type="Pfam" id="PF13640">
    <property type="entry name" value="2OG-FeII_Oxy_3"/>
    <property type="match status" value="1"/>
</dbReference>
<comment type="similarity">
    <text evidence="4">Belongs to the P4HA family.</text>
</comment>
<dbReference type="InterPro" id="IPR011990">
    <property type="entry name" value="TPR-like_helical_dom_sf"/>
</dbReference>
<evidence type="ECO:0000256" key="9">
    <source>
        <dbReference type="ARBA" id="ARBA00022964"/>
    </source>
</evidence>
<evidence type="ECO:0000256" key="12">
    <source>
        <dbReference type="ARBA" id="ARBA00023180"/>
    </source>
</evidence>
<keyword evidence="9" id="KW-0223">Dioxygenase</keyword>
<evidence type="ECO:0000256" key="6">
    <source>
        <dbReference type="ARBA" id="ARBA00022723"/>
    </source>
</evidence>
<dbReference type="PANTHER" id="PTHR10869:SF244">
    <property type="entry name" value="PROLYL 4-HYDROXYLASE SUBUNIT ALPHA-2"/>
    <property type="match status" value="1"/>
</dbReference>
<reference evidence="14" key="1">
    <citation type="submission" date="2018-11" db="EMBL/GenBank/DDBJ databases">
        <authorList>
            <person name="Alioto T."/>
            <person name="Alioto T."/>
        </authorList>
    </citation>
    <scope>NUCLEOTIDE SEQUENCE</scope>
</reference>
<sequence length="490" mass="56705">MEFTFIIMREDIADDILYKHFFLRLLNDLEPTVTHSSQDPGYAENPINAFHLIGRFVYKWPVVFANILCEDCTLNEAALHLNTTYQTVNRNIQHWPDEYDVHASAQALLRLRTFYFFDIEGAIDGFLFGEHCQPLSPSQALKLIRVAIDNNMLHEARLWCEALLARLPFTSFQDESINKMAIFRILATIYDKAGMRRRSTEILSDFTQLGHNEIDKEYEFYKNNINETDEKLDIPLYTNEYDDHYKQLCRNNRKPLSEISRLYCFLKPTSIPYYKAKVEIVNLKPEIYIFHDVISKTEAAYFRNEAKKRFVRSSVEFNEGDVGFNIDKSDVILQDEPGIVKRATHRVGLLTGLATKWSPVMLNAEPFQIVNYGIGGMYHPHYDSNEKRVPDVFNETKYPELRGAGDRIATWLYYLNDVKIGGATVFPEVNTRVPVIQGAAAFWYNLLPTGETDKRTLHAGCPVVIGSKWIGNKWIREAGQMFKRPCDLHP</sequence>
<evidence type="ECO:0000256" key="7">
    <source>
        <dbReference type="ARBA" id="ARBA00022824"/>
    </source>
</evidence>
<dbReference type="SMART" id="SM00702">
    <property type="entry name" value="P4Hc"/>
    <property type="match status" value="1"/>
</dbReference>
<dbReference type="InterPro" id="IPR005123">
    <property type="entry name" value="Oxoglu/Fe-dep_dioxygenase_dom"/>
</dbReference>
<evidence type="ECO:0000256" key="5">
    <source>
        <dbReference type="ARBA" id="ARBA00012269"/>
    </source>
</evidence>
<evidence type="ECO:0000313" key="15">
    <source>
        <dbReference type="Proteomes" id="UP000596742"/>
    </source>
</evidence>
<dbReference type="PROSITE" id="PS51471">
    <property type="entry name" value="FE2OG_OXY"/>
    <property type="match status" value="1"/>
</dbReference>
<proteinExistence type="inferred from homology"/>
<evidence type="ECO:0000259" key="13">
    <source>
        <dbReference type="PROSITE" id="PS51471"/>
    </source>
</evidence>
<comment type="function">
    <text evidence="2">Catalyzes the post-translational formation of 4-hydroxyproline in -Xaa-Pro-Gly- sequences in collagens and other proteins.</text>
</comment>
<dbReference type="PANTHER" id="PTHR10869">
    <property type="entry name" value="PROLYL 4-HYDROXYLASE ALPHA SUBUNIT"/>
    <property type="match status" value="1"/>
</dbReference>
<protein>
    <recommendedName>
        <fullName evidence="5">procollagen-proline 4-dioxygenase</fullName>
        <ecNumber evidence="5">1.14.11.2</ecNumber>
    </recommendedName>
</protein>
<evidence type="ECO:0000313" key="14">
    <source>
        <dbReference type="EMBL" id="VDI03896.1"/>
    </source>
</evidence>
<dbReference type="InterPro" id="IPR045054">
    <property type="entry name" value="P4HA-like"/>
</dbReference>
<gene>
    <name evidence="14" type="ORF">MGAL_10B082492</name>
</gene>
<dbReference type="GO" id="GO:0031418">
    <property type="term" value="F:L-ascorbic acid binding"/>
    <property type="evidence" value="ECO:0007669"/>
    <property type="project" value="UniProtKB-KW"/>
</dbReference>
<dbReference type="AlphaFoldDB" id="A0A8B6CDX7"/>
<dbReference type="GO" id="GO:0005788">
    <property type="term" value="C:endoplasmic reticulum lumen"/>
    <property type="evidence" value="ECO:0007669"/>
    <property type="project" value="UniProtKB-SubCell"/>
</dbReference>
<accession>A0A8B6CDX7</accession>
<dbReference type="OrthoDB" id="420380at2759"/>
<evidence type="ECO:0000256" key="4">
    <source>
        <dbReference type="ARBA" id="ARBA00006511"/>
    </source>
</evidence>
<evidence type="ECO:0000256" key="10">
    <source>
        <dbReference type="ARBA" id="ARBA00023002"/>
    </source>
</evidence>
<dbReference type="Gene3D" id="1.25.40.10">
    <property type="entry name" value="Tetratricopeptide repeat domain"/>
    <property type="match status" value="1"/>
</dbReference>
<feature type="domain" description="Fe2OG dioxygenase" evidence="13">
    <location>
        <begin position="363"/>
        <end position="477"/>
    </location>
</feature>
<keyword evidence="12" id="KW-0325">Glycoprotein</keyword>
<evidence type="ECO:0000256" key="3">
    <source>
        <dbReference type="ARBA" id="ARBA00004319"/>
    </source>
</evidence>
<dbReference type="EC" id="1.14.11.2" evidence="5"/>
<dbReference type="GO" id="GO:0005506">
    <property type="term" value="F:iron ion binding"/>
    <property type="evidence" value="ECO:0007669"/>
    <property type="project" value="InterPro"/>
</dbReference>
<keyword evidence="15" id="KW-1185">Reference proteome</keyword>
<dbReference type="InterPro" id="IPR006620">
    <property type="entry name" value="Pro_4_hyd_alph"/>
</dbReference>
<comment type="cofactor">
    <cofactor evidence="1">
        <name>L-ascorbate</name>
        <dbReference type="ChEBI" id="CHEBI:38290"/>
    </cofactor>
</comment>
<keyword evidence="8" id="KW-0847">Vitamin C</keyword>
<evidence type="ECO:0000256" key="2">
    <source>
        <dbReference type="ARBA" id="ARBA00002035"/>
    </source>
</evidence>
<comment type="subcellular location">
    <subcellularLocation>
        <location evidence="3">Endoplasmic reticulum lumen</location>
    </subcellularLocation>
</comment>
<keyword evidence="11" id="KW-0408">Iron</keyword>
<dbReference type="InterPro" id="IPR013547">
    <property type="entry name" value="P4H_N"/>
</dbReference>
<keyword evidence="6" id="KW-0479">Metal-binding</keyword>
<evidence type="ECO:0000256" key="11">
    <source>
        <dbReference type="ARBA" id="ARBA00023004"/>
    </source>
</evidence>
<keyword evidence="10 14" id="KW-0560">Oxidoreductase</keyword>
<evidence type="ECO:0000256" key="1">
    <source>
        <dbReference type="ARBA" id="ARBA00001961"/>
    </source>
</evidence>
<dbReference type="Pfam" id="PF08336">
    <property type="entry name" value="P4Ha_N"/>
    <property type="match status" value="1"/>
</dbReference>
<dbReference type="GO" id="GO:0004656">
    <property type="term" value="F:procollagen-proline 4-dioxygenase activity"/>
    <property type="evidence" value="ECO:0007669"/>
    <property type="project" value="UniProtKB-EC"/>
</dbReference>
<evidence type="ECO:0000256" key="8">
    <source>
        <dbReference type="ARBA" id="ARBA00022896"/>
    </source>
</evidence>
<organism evidence="14 15">
    <name type="scientific">Mytilus galloprovincialis</name>
    <name type="common">Mediterranean mussel</name>
    <dbReference type="NCBI Taxonomy" id="29158"/>
    <lineage>
        <taxon>Eukaryota</taxon>
        <taxon>Metazoa</taxon>
        <taxon>Spiralia</taxon>
        <taxon>Lophotrochozoa</taxon>
        <taxon>Mollusca</taxon>
        <taxon>Bivalvia</taxon>
        <taxon>Autobranchia</taxon>
        <taxon>Pteriomorphia</taxon>
        <taxon>Mytilida</taxon>
        <taxon>Mytiloidea</taxon>
        <taxon>Mytilidae</taxon>
        <taxon>Mytilinae</taxon>
        <taxon>Mytilus</taxon>
    </lineage>
</organism>
<name>A0A8B6CDX7_MYTGA</name>
<dbReference type="InterPro" id="IPR044862">
    <property type="entry name" value="Pro_4_hyd_alph_FE2OG_OXY"/>
</dbReference>
<dbReference type="Gene3D" id="2.60.120.620">
    <property type="entry name" value="q2cbj1_9rhob like domain"/>
    <property type="match status" value="1"/>
</dbReference>
<dbReference type="EMBL" id="UYJE01001647">
    <property type="protein sequence ID" value="VDI03896.1"/>
    <property type="molecule type" value="Genomic_DNA"/>
</dbReference>
<keyword evidence="7" id="KW-0256">Endoplasmic reticulum</keyword>
<comment type="caution">
    <text evidence="14">The sequence shown here is derived from an EMBL/GenBank/DDBJ whole genome shotgun (WGS) entry which is preliminary data.</text>
</comment>